<evidence type="ECO:0000256" key="1">
    <source>
        <dbReference type="SAM" id="Phobius"/>
    </source>
</evidence>
<feature type="transmembrane region" description="Helical" evidence="1">
    <location>
        <begin position="85"/>
        <end position="103"/>
    </location>
</feature>
<keyword evidence="1" id="KW-1133">Transmembrane helix</keyword>
<organism evidence="2 3">
    <name type="scientific">Catellatospora bangladeshensis</name>
    <dbReference type="NCBI Taxonomy" id="310355"/>
    <lineage>
        <taxon>Bacteria</taxon>
        <taxon>Bacillati</taxon>
        <taxon>Actinomycetota</taxon>
        <taxon>Actinomycetes</taxon>
        <taxon>Micromonosporales</taxon>
        <taxon>Micromonosporaceae</taxon>
        <taxon>Catellatospora</taxon>
    </lineage>
</organism>
<dbReference type="RefSeq" id="WP_203742488.1">
    <property type="nucleotide sequence ID" value="NZ_BONF01000008.1"/>
</dbReference>
<name>A0A8J3JKP3_9ACTN</name>
<reference evidence="2 3" key="1">
    <citation type="submission" date="2021-01" db="EMBL/GenBank/DDBJ databases">
        <title>Whole genome shotgun sequence of Catellatospora bangladeshensis NBRC 107357.</title>
        <authorList>
            <person name="Komaki H."/>
            <person name="Tamura T."/>
        </authorList>
    </citation>
    <scope>NUCLEOTIDE SEQUENCE [LARGE SCALE GENOMIC DNA]</scope>
    <source>
        <strain evidence="2 3">NBRC 107357</strain>
    </source>
</reference>
<comment type="caution">
    <text evidence="2">The sequence shown here is derived from an EMBL/GenBank/DDBJ whole genome shotgun (WGS) entry which is preliminary data.</text>
</comment>
<protein>
    <submittedName>
        <fullName evidence="2">Uncharacterized protein</fullName>
    </submittedName>
</protein>
<feature type="transmembrane region" description="Helical" evidence="1">
    <location>
        <begin position="52"/>
        <end position="73"/>
    </location>
</feature>
<dbReference type="EMBL" id="BONF01000008">
    <property type="protein sequence ID" value="GIF79684.1"/>
    <property type="molecule type" value="Genomic_DNA"/>
</dbReference>
<dbReference type="InterPro" id="IPR045629">
    <property type="entry name" value="DUF6232"/>
</dbReference>
<keyword evidence="3" id="KW-1185">Reference proteome</keyword>
<dbReference type="Proteomes" id="UP000601223">
    <property type="component" value="Unassembled WGS sequence"/>
</dbReference>
<keyword evidence="1" id="KW-0812">Transmembrane</keyword>
<dbReference type="Pfam" id="PF19744">
    <property type="entry name" value="DUF6232"/>
    <property type="match status" value="1"/>
</dbReference>
<evidence type="ECO:0000313" key="2">
    <source>
        <dbReference type="EMBL" id="GIF79684.1"/>
    </source>
</evidence>
<sequence>MIVYYRDPAVEVTSTAIHIHDRVFRLDDLEYVWHREITADPRAMRRLAGRGALNAGVVVGAVLALLGVVYLIAGAVGDPDAAGKVLVPLAVVVVLVGLAGPALEWTLHRLDHSYDQGIAMHEIWAVWRGREVLLLRVTDESRFGRIYRSIQRAMEAPR</sequence>
<accession>A0A8J3JKP3</accession>
<evidence type="ECO:0000313" key="3">
    <source>
        <dbReference type="Proteomes" id="UP000601223"/>
    </source>
</evidence>
<proteinExistence type="predicted"/>
<gene>
    <name evidence="2" type="ORF">Cba03nite_10330</name>
</gene>
<keyword evidence="1" id="KW-0472">Membrane</keyword>
<dbReference type="AlphaFoldDB" id="A0A8J3JKP3"/>